<feature type="transmembrane region" description="Helical" evidence="2">
    <location>
        <begin position="190"/>
        <end position="208"/>
    </location>
</feature>
<feature type="transmembrane region" description="Helical" evidence="2">
    <location>
        <begin position="90"/>
        <end position="109"/>
    </location>
</feature>
<organism evidence="3 4">
    <name type="scientific">Luteolibacter rhizosphaerae</name>
    <dbReference type="NCBI Taxonomy" id="2989719"/>
    <lineage>
        <taxon>Bacteria</taxon>
        <taxon>Pseudomonadati</taxon>
        <taxon>Verrucomicrobiota</taxon>
        <taxon>Verrucomicrobiia</taxon>
        <taxon>Verrucomicrobiales</taxon>
        <taxon>Verrucomicrobiaceae</taxon>
        <taxon>Luteolibacter</taxon>
    </lineage>
</organism>
<accession>A0ABT3G749</accession>
<keyword evidence="2" id="KW-0472">Membrane</keyword>
<dbReference type="Proteomes" id="UP001165653">
    <property type="component" value="Unassembled WGS sequence"/>
</dbReference>
<feature type="transmembrane region" description="Helical" evidence="2">
    <location>
        <begin position="121"/>
        <end position="146"/>
    </location>
</feature>
<dbReference type="RefSeq" id="WP_264514844.1">
    <property type="nucleotide sequence ID" value="NZ_JAPDDR010000008.1"/>
</dbReference>
<proteinExistence type="predicted"/>
<comment type="caution">
    <text evidence="3">The sequence shown here is derived from an EMBL/GenBank/DDBJ whole genome shotgun (WGS) entry which is preliminary data.</text>
</comment>
<evidence type="ECO:0000256" key="2">
    <source>
        <dbReference type="SAM" id="Phobius"/>
    </source>
</evidence>
<gene>
    <name evidence="3" type="ORF">OJ996_17075</name>
</gene>
<name>A0ABT3G749_9BACT</name>
<evidence type="ECO:0000256" key="1">
    <source>
        <dbReference type="SAM" id="MobiDB-lite"/>
    </source>
</evidence>
<evidence type="ECO:0000313" key="4">
    <source>
        <dbReference type="Proteomes" id="UP001165653"/>
    </source>
</evidence>
<evidence type="ECO:0008006" key="5">
    <source>
        <dbReference type="Google" id="ProtNLM"/>
    </source>
</evidence>
<keyword evidence="4" id="KW-1185">Reference proteome</keyword>
<dbReference type="EMBL" id="JAPDDR010000008">
    <property type="protein sequence ID" value="MCW1915301.1"/>
    <property type="molecule type" value="Genomic_DNA"/>
</dbReference>
<reference evidence="3" key="1">
    <citation type="submission" date="2022-10" db="EMBL/GenBank/DDBJ databases">
        <title>Luteolibacter sp. GHJ8, whole genome shotgun sequencing project.</title>
        <authorList>
            <person name="Zhao G."/>
            <person name="Shen L."/>
        </authorList>
    </citation>
    <scope>NUCLEOTIDE SEQUENCE</scope>
    <source>
        <strain evidence="3">GHJ8</strain>
    </source>
</reference>
<evidence type="ECO:0000313" key="3">
    <source>
        <dbReference type="EMBL" id="MCW1915301.1"/>
    </source>
</evidence>
<feature type="transmembrane region" description="Helical" evidence="2">
    <location>
        <begin position="55"/>
        <end position="78"/>
    </location>
</feature>
<protein>
    <recommendedName>
        <fullName evidence="5">YIP1 family protein</fullName>
    </recommendedName>
</protein>
<keyword evidence="2" id="KW-1133">Transmembrane helix</keyword>
<feature type="region of interest" description="Disordered" evidence="1">
    <location>
        <begin position="1"/>
        <end position="21"/>
    </location>
</feature>
<keyword evidence="2" id="KW-0812">Transmembrane</keyword>
<feature type="transmembrane region" description="Helical" evidence="2">
    <location>
        <begin position="153"/>
        <end position="175"/>
    </location>
</feature>
<sequence length="249" mass="26768">MNADTPQPPPYMPQPPPARVEPPLPDKLDIRALFEALLRSPRGLVARLAEPGSGALLSFLGIAIISMIAFGLVLGSFAMGTQLWAAPLKITVGLLIAGIICYPSLYIFSCLAGSRAGAGQLASTLAGMLALAGLLLLGFAPAVWIFTQATDAFGFMGALGLMPWFVALCFGFRFLETAVGLTGATSRGPVFVWSCIFLMVTLQMTTSLRPILGRDSRFLTDEKKFFVQHWIESADKVLETRESQSQSPR</sequence>